<accession>A0AAU2W1D5</accession>
<proteinExistence type="predicted"/>
<dbReference type="AlphaFoldDB" id="A0AAU2W1D5"/>
<dbReference type="EMBL" id="CP108313">
    <property type="protein sequence ID" value="WTW73692.1"/>
    <property type="molecule type" value="Genomic_DNA"/>
</dbReference>
<organism evidence="2">
    <name type="scientific">Streptomyces sp. NBC_00008</name>
    <dbReference type="NCBI Taxonomy" id="2903610"/>
    <lineage>
        <taxon>Bacteria</taxon>
        <taxon>Bacillati</taxon>
        <taxon>Actinomycetota</taxon>
        <taxon>Actinomycetes</taxon>
        <taxon>Kitasatosporales</taxon>
        <taxon>Streptomycetaceae</taxon>
        <taxon>Streptomyces</taxon>
    </lineage>
</organism>
<sequence length="74" mass="8140">MSAARPFVLASPAVVPDYPPMRPGTRRFADTSHARIRNHFGPLAAELHDRDVTTEIRANILLVWLHGKANGIIG</sequence>
<evidence type="ECO:0000313" key="3">
    <source>
        <dbReference type="EMBL" id="WTW74169.1"/>
    </source>
</evidence>
<dbReference type="EMBL" id="CP108313">
    <property type="protein sequence ID" value="WTW66770.1"/>
    <property type="molecule type" value="Genomic_DNA"/>
</dbReference>
<reference evidence="2" key="1">
    <citation type="submission" date="2022-10" db="EMBL/GenBank/DDBJ databases">
        <title>The complete genomes of actinobacterial strains from the NBC collection.</title>
        <authorList>
            <person name="Joergensen T.S."/>
            <person name="Alvarez Arevalo M."/>
            <person name="Sterndorff E.B."/>
            <person name="Faurdal D."/>
            <person name="Vuksanovic O."/>
            <person name="Mourched A.-S."/>
            <person name="Charusanti P."/>
            <person name="Shaw S."/>
            <person name="Blin K."/>
            <person name="Weber T."/>
        </authorList>
    </citation>
    <scope>NUCLEOTIDE SEQUENCE</scope>
    <source>
        <strain evidence="2">NBC_00008</strain>
    </source>
</reference>
<name>A0AAU2W1D5_9ACTN</name>
<evidence type="ECO:0000313" key="1">
    <source>
        <dbReference type="EMBL" id="WTW66770.1"/>
    </source>
</evidence>
<evidence type="ECO:0008006" key="4">
    <source>
        <dbReference type="Google" id="ProtNLM"/>
    </source>
</evidence>
<dbReference type="EMBL" id="CP108314">
    <property type="protein sequence ID" value="WTW74169.1"/>
    <property type="molecule type" value="Genomic_DNA"/>
</dbReference>
<gene>
    <name evidence="1" type="ORF">OG398_00040</name>
    <name evidence="2" type="ORF">OG398_38370</name>
    <name evidence="3" type="ORF">OG398_38455</name>
</gene>
<protein>
    <recommendedName>
        <fullName evidence="4">Transposase</fullName>
    </recommendedName>
</protein>
<evidence type="ECO:0000313" key="2">
    <source>
        <dbReference type="EMBL" id="WTW73692.1"/>
    </source>
</evidence>